<proteinExistence type="inferred from homology"/>
<evidence type="ECO:0000256" key="1">
    <source>
        <dbReference type="ARBA" id="ARBA00004141"/>
    </source>
</evidence>
<evidence type="ECO:0000313" key="9">
    <source>
        <dbReference type="Proteomes" id="UP000189911"/>
    </source>
</evidence>
<keyword evidence="4 5" id="KW-0472">Membrane</keyword>
<dbReference type="InterPro" id="IPR007274">
    <property type="entry name" value="Cop_transporter"/>
</dbReference>
<dbReference type="PANTHER" id="PTHR12483:SF27">
    <property type="entry name" value="COPPER TRANSPORT PROTEIN CTR1"/>
    <property type="match status" value="1"/>
</dbReference>
<evidence type="ECO:0000256" key="5">
    <source>
        <dbReference type="RuleBase" id="RU367022"/>
    </source>
</evidence>
<evidence type="ECO:0000256" key="4">
    <source>
        <dbReference type="ARBA" id="ARBA00023136"/>
    </source>
</evidence>
<keyword evidence="9" id="KW-1185">Reference proteome</keyword>
<evidence type="ECO:0000313" key="8">
    <source>
        <dbReference type="EMBL" id="SCV06026.1"/>
    </source>
</evidence>
<gene>
    <name evidence="8" type="ORF">LANO_0H20472G</name>
</gene>
<keyword evidence="7" id="KW-0732">Signal</keyword>
<keyword evidence="5" id="KW-0186">Copper</keyword>
<accession>A0A1G4KND4</accession>
<dbReference type="Pfam" id="PF04145">
    <property type="entry name" value="Ctr"/>
    <property type="match status" value="1"/>
</dbReference>
<keyword evidence="3 5" id="KW-1133">Transmembrane helix</keyword>
<dbReference type="PANTHER" id="PTHR12483">
    <property type="entry name" value="SOLUTE CARRIER FAMILY 31 COPPER TRANSPORTERS"/>
    <property type="match status" value="1"/>
</dbReference>
<dbReference type="AlphaFoldDB" id="A0A1G4KND4"/>
<feature type="region of interest" description="Disordered" evidence="6">
    <location>
        <begin position="337"/>
        <end position="365"/>
    </location>
</feature>
<evidence type="ECO:0000256" key="6">
    <source>
        <dbReference type="SAM" id="MobiDB-lite"/>
    </source>
</evidence>
<feature type="compositionally biased region" description="Basic and acidic residues" evidence="6">
    <location>
        <begin position="337"/>
        <end position="349"/>
    </location>
</feature>
<keyword evidence="5" id="KW-0406">Ion transport</keyword>
<dbReference type="Proteomes" id="UP000189911">
    <property type="component" value="Chromosome H"/>
</dbReference>
<feature type="signal peptide" evidence="7">
    <location>
        <begin position="1"/>
        <end position="21"/>
    </location>
</feature>
<sequence length="365" mass="40178">MASRTLALSLLVSILTVGVHAMNGMDDSMSSASMSMTASMAMSSTMASGMSMATGSSSSSSSMDMSSTMSMNTYLTPKYLKYPVLFEHLKANTKAQAFGIFVLIVAAAFSYKFLLFVSWCLEVKWFKQWNPTSNKSVGTAAATGPVEEADSSSLLTARNYTQDLEFQSQFLPRVPNLFLHVVSPSVKELLHDFVRLLLTFCSTMLIYMLMLVTMTYVLTYVFAVIVGISLAEIFFNRFKICLIARWELQRELDKKRSCKGGEICPCDEPEENQNRSLASEVSPNSTVLEKPTDNKKGISCQSDLQASCCCAPDTLTDSKAAETCGCDGKEAEEEAIKERQAREFSKDNEQTGTMDVNLTPAEKFA</sequence>
<protein>
    <recommendedName>
        <fullName evidence="5">Copper transport protein</fullName>
    </recommendedName>
</protein>
<keyword evidence="2 5" id="KW-0812">Transmembrane</keyword>
<comment type="subcellular location">
    <subcellularLocation>
        <location evidence="1 5">Membrane</location>
        <topology evidence="1 5">Multi-pass membrane protein</topology>
    </subcellularLocation>
</comment>
<dbReference type="GO" id="GO:0005375">
    <property type="term" value="F:copper ion transmembrane transporter activity"/>
    <property type="evidence" value="ECO:0007669"/>
    <property type="project" value="UniProtKB-UniRule"/>
</dbReference>
<dbReference type="EMBL" id="LT598447">
    <property type="protein sequence ID" value="SCV06026.1"/>
    <property type="molecule type" value="Genomic_DNA"/>
</dbReference>
<name>A0A1G4KND4_9SACH</name>
<dbReference type="GO" id="GO:0005886">
    <property type="term" value="C:plasma membrane"/>
    <property type="evidence" value="ECO:0007669"/>
    <property type="project" value="TreeGrafter"/>
</dbReference>
<evidence type="ECO:0000256" key="2">
    <source>
        <dbReference type="ARBA" id="ARBA00022692"/>
    </source>
</evidence>
<feature type="transmembrane region" description="Helical" evidence="5">
    <location>
        <begin position="97"/>
        <end position="121"/>
    </location>
</feature>
<evidence type="ECO:0000256" key="7">
    <source>
        <dbReference type="SAM" id="SignalP"/>
    </source>
</evidence>
<feature type="chain" id="PRO_5009236604" description="Copper transport protein" evidence="7">
    <location>
        <begin position="22"/>
        <end position="365"/>
    </location>
</feature>
<dbReference type="OrthoDB" id="73901at2759"/>
<reference evidence="9" key="1">
    <citation type="submission" date="2016-03" db="EMBL/GenBank/DDBJ databases">
        <authorList>
            <person name="Devillers Hugo."/>
        </authorList>
    </citation>
    <scope>NUCLEOTIDE SEQUENCE [LARGE SCALE GENOMIC DNA]</scope>
</reference>
<evidence type="ECO:0000256" key="3">
    <source>
        <dbReference type="ARBA" id="ARBA00022989"/>
    </source>
</evidence>
<keyword evidence="5" id="KW-0813">Transport</keyword>
<keyword evidence="5" id="KW-0187">Copper transport</keyword>
<organism evidence="8 9">
    <name type="scientific">Lachancea nothofagi CBS 11611</name>
    <dbReference type="NCBI Taxonomy" id="1266666"/>
    <lineage>
        <taxon>Eukaryota</taxon>
        <taxon>Fungi</taxon>
        <taxon>Dikarya</taxon>
        <taxon>Ascomycota</taxon>
        <taxon>Saccharomycotina</taxon>
        <taxon>Saccharomycetes</taxon>
        <taxon>Saccharomycetales</taxon>
        <taxon>Saccharomycetaceae</taxon>
        <taxon>Lachancea</taxon>
    </lineage>
</organism>
<comment type="similarity">
    <text evidence="5">Belongs to the copper transporter (Ctr) (TC 1.A.56) family. SLC31A subfamily.</text>
</comment>